<reference evidence="1 2" key="1">
    <citation type="submission" date="2019-11" db="EMBL/GenBank/DDBJ databases">
        <title>Type strains purchased from KCTC, JCM and DSMZ.</title>
        <authorList>
            <person name="Lu H."/>
        </authorList>
    </citation>
    <scope>NUCLEOTIDE SEQUENCE [LARGE SCALE GENOMIC DNA]</scope>
    <source>
        <strain evidence="1 2">KCTC 22382</strain>
    </source>
</reference>
<evidence type="ECO:0000313" key="2">
    <source>
        <dbReference type="Proteomes" id="UP000475582"/>
    </source>
</evidence>
<dbReference type="RefSeq" id="WP_155466676.1">
    <property type="nucleotide sequence ID" value="NZ_WNKY01000038.1"/>
</dbReference>
<sequence>MIKFDFDADLRFRDSLTSLGARQSVDILDSLAAISAQGHSWDEFAYRYGWEPLCLPGIDTFPGANELHQFQIQAASAQQYQIIG</sequence>
<proteinExistence type="predicted"/>
<gene>
    <name evidence="1" type="ORF">GM676_24130</name>
</gene>
<dbReference type="EMBL" id="WNKY01000038">
    <property type="protein sequence ID" value="MTV40654.1"/>
    <property type="molecule type" value="Genomic_DNA"/>
</dbReference>
<protein>
    <submittedName>
        <fullName evidence="1">Uncharacterized protein</fullName>
    </submittedName>
</protein>
<keyword evidence="2" id="KW-1185">Reference proteome</keyword>
<name>A0A6L6PNX8_9BURK</name>
<evidence type="ECO:0000313" key="1">
    <source>
        <dbReference type="EMBL" id="MTV40654.1"/>
    </source>
</evidence>
<comment type="caution">
    <text evidence="1">The sequence shown here is derived from an EMBL/GenBank/DDBJ whole genome shotgun (WGS) entry which is preliminary data.</text>
</comment>
<dbReference type="AlphaFoldDB" id="A0A6L6PNX8"/>
<accession>A0A6L6PNX8</accession>
<organism evidence="1 2">
    <name type="scientific">Duganella radicis</name>
    <dbReference type="NCBI Taxonomy" id="551988"/>
    <lineage>
        <taxon>Bacteria</taxon>
        <taxon>Pseudomonadati</taxon>
        <taxon>Pseudomonadota</taxon>
        <taxon>Betaproteobacteria</taxon>
        <taxon>Burkholderiales</taxon>
        <taxon>Oxalobacteraceae</taxon>
        <taxon>Telluria group</taxon>
        <taxon>Duganella</taxon>
    </lineage>
</organism>
<dbReference type="Proteomes" id="UP000475582">
    <property type="component" value="Unassembled WGS sequence"/>
</dbReference>